<dbReference type="PANTHER" id="PTHR36451:SF1">
    <property type="entry name" value="OMEGA-HYDROXY-BETA-DIHYDROMENAQUINONE-9 SULFOTRANSFERASE STF3"/>
    <property type="match status" value="1"/>
</dbReference>
<dbReference type="Pfam" id="PF13469">
    <property type="entry name" value="Sulfotransfer_3"/>
    <property type="match status" value="1"/>
</dbReference>
<comment type="caution">
    <text evidence="1">The sequence shown here is derived from an EMBL/GenBank/DDBJ whole genome shotgun (WGS) entry which is preliminary data.</text>
</comment>
<dbReference type="InterPro" id="IPR052736">
    <property type="entry name" value="Stf3_sulfotransferase"/>
</dbReference>
<gene>
    <name evidence="1" type="ORF">NE848_08295</name>
</gene>
<dbReference type="PANTHER" id="PTHR36451">
    <property type="entry name" value="PAPS-DEPENDENT SULFOTRANSFERASE STF3"/>
    <property type="match status" value="1"/>
</dbReference>
<dbReference type="InterPro" id="IPR027417">
    <property type="entry name" value="P-loop_NTPase"/>
</dbReference>
<protein>
    <submittedName>
        <fullName evidence="1">Sulfotransferase</fullName>
    </submittedName>
</protein>
<keyword evidence="2" id="KW-1185">Reference proteome</keyword>
<dbReference type="RefSeq" id="WP_252112378.1">
    <property type="nucleotide sequence ID" value="NZ_JAMSCK010000003.1"/>
</dbReference>
<reference evidence="1" key="1">
    <citation type="submission" date="2022-06" db="EMBL/GenBank/DDBJ databases">
        <title>Gramella sediminis sp. nov., isolated from deep-sea sediment of the Indian Ocean.</title>
        <authorList>
            <person name="Yang L."/>
        </authorList>
    </citation>
    <scope>NUCLEOTIDE SEQUENCE</scope>
    <source>
        <strain evidence="1">HMD3159</strain>
    </source>
</reference>
<name>A0ABT0Z0Y3_9FLAO</name>
<dbReference type="EMBL" id="JAMSCK010000003">
    <property type="protein sequence ID" value="MCM8569376.1"/>
    <property type="molecule type" value="Genomic_DNA"/>
</dbReference>
<evidence type="ECO:0000313" key="2">
    <source>
        <dbReference type="Proteomes" id="UP001155077"/>
    </source>
</evidence>
<evidence type="ECO:0000313" key="1">
    <source>
        <dbReference type="EMBL" id="MCM8569376.1"/>
    </source>
</evidence>
<dbReference type="Proteomes" id="UP001155077">
    <property type="component" value="Unassembled WGS sequence"/>
</dbReference>
<dbReference type="SUPFAM" id="SSF52540">
    <property type="entry name" value="P-loop containing nucleoside triphosphate hydrolases"/>
    <property type="match status" value="1"/>
</dbReference>
<sequence length="362" mass="42928">MKKVFPLPIYVITCMILKNGISLRGLRNLPPWMIKALVFEPLRWVELTYNSKIKDHVILKDPIFILGFYRSGTSFMHEFITQDDRLGYHTNFQMVLPEIMLCSERFLSPFFDFICRVLNIQDPVHRIRMSFKFPGEEDAAMTTGFNIRGAHWGYFFPKIMMSHIQKYVLFDNIKNSEIRGWKNDFVFLLKKISLANKGKQLVLKSPPNTARVKLLLSLFPNAKFIFIHRNPYDVYASNKRFMKLTYKIYAMGGTKNINTTDHILDTYTQYMNKYLSEKNLIPDGQLIEIRYEDFIKRPMESMNNIYTALNLNEIKYCEKKMMSYINSRKGYKKLEHNLPPDEKSIVTSRLETFIKQWNYQLM</sequence>
<dbReference type="Gene3D" id="3.40.50.300">
    <property type="entry name" value="P-loop containing nucleotide triphosphate hydrolases"/>
    <property type="match status" value="1"/>
</dbReference>
<proteinExistence type="predicted"/>
<accession>A0ABT0Z0Y3</accession>
<organism evidence="1 2">
    <name type="scientific">Gramella jeungdoensis</name>
    <dbReference type="NCBI Taxonomy" id="708091"/>
    <lineage>
        <taxon>Bacteria</taxon>
        <taxon>Pseudomonadati</taxon>
        <taxon>Bacteroidota</taxon>
        <taxon>Flavobacteriia</taxon>
        <taxon>Flavobacteriales</taxon>
        <taxon>Flavobacteriaceae</taxon>
        <taxon>Christiangramia</taxon>
    </lineage>
</organism>